<sequence length="54" mass="5377">MVYSIVTSSSFAPAIHGSYAATPPPPESLAVKSGSVGTGESICSCAKMAGMVWG</sequence>
<name>A0A3Q7GGV3_SOLLC</name>
<dbReference type="PaxDb" id="4081-Solyc05g041730.1.1"/>
<organism evidence="1">
    <name type="scientific">Solanum lycopersicum</name>
    <name type="common">Tomato</name>
    <name type="synonym">Lycopersicon esculentum</name>
    <dbReference type="NCBI Taxonomy" id="4081"/>
    <lineage>
        <taxon>Eukaryota</taxon>
        <taxon>Viridiplantae</taxon>
        <taxon>Streptophyta</taxon>
        <taxon>Embryophyta</taxon>
        <taxon>Tracheophyta</taxon>
        <taxon>Spermatophyta</taxon>
        <taxon>Magnoliopsida</taxon>
        <taxon>eudicotyledons</taxon>
        <taxon>Gunneridae</taxon>
        <taxon>Pentapetalae</taxon>
        <taxon>asterids</taxon>
        <taxon>lamiids</taxon>
        <taxon>Solanales</taxon>
        <taxon>Solanaceae</taxon>
        <taxon>Solanoideae</taxon>
        <taxon>Solaneae</taxon>
        <taxon>Solanum</taxon>
        <taxon>Solanum subgen. Lycopersicon</taxon>
    </lineage>
</organism>
<evidence type="ECO:0000313" key="1">
    <source>
        <dbReference type="EnsemblPlants" id="Solyc05g041730.1.1.1"/>
    </source>
</evidence>
<evidence type="ECO:0000313" key="2">
    <source>
        <dbReference type="Proteomes" id="UP000004994"/>
    </source>
</evidence>
<dbReference type="AlphaFoldDB" id="A0A3Q7GGV3"/>
<reference evidence="1" key="1">
    <citation type="journal article" date="2012" name="Nature">
        <title>The tomato genome sequence provides insights into fleshy fruit evolution.</title>
        <authorList>
            <consortium name="Tomato Genome Consortium"/>
        </authorList>
    </citation>
    <scope>NUCLEOTIDE SEQUENCE [LARGE SCALE GENOMIC DNA]</scope>
    <source>
        <strain evidence="1">cv. Heinz 1706</strain>
    </source>
</reference>
<dbReference type="InParanoid" id="A0A3Q7GGV3"/>
<accession>A0A3Q7GGV3</accession>
<keyword evidence="2" id="KW-1185">Reference proteome</keyword>
<dbReference type="EnsemblPlants" id="Solyc05g041730.1.1">
    <property type="protein sequence ID" value="Solyc05g041730.1.1.1"/>
    <property type="gene ID" value="Solyc05g041730.1"/>
</dbReference>
<dbReference type="Gramene" id="Solyc05g041730.1.1">
    <property type="protein sequence ID" value="Solyc05g041730.1.1.1"/>
    <property type="gene ID" value="Solyc05g041730.1"/>
</dbReference>
<protein>
    <submittedName>
        <fullName evidence="1">Uncharacterized protein</fullName>
    </submittedName>
</protein>
<dbReference type="Proteomes" id="UP000004994">
    <property type="component" value="Chromosome 5"/>
</dbReference>
<reference evidence="1" key="2">
    <citation type="submission" date="2019-01" db="UniProtKB">
        <authorList>
            <consortium name="EnsemblPlants"/>
        </authorList>
    </citation>
    <scope>IDENTIFICATION</scope>
    <source>
        <strain evidence="1">cv. Heinz 1706</strain>
    </source>
</reference>
<proteinExistence type="predicted"/>